<name>A0A8S5PIN5_9CAUD</name>
<protein>
    <recommendedName>
        <fullName evidence="2">Lipocalin-like domain-containing protein</fullName>
    </recommendedName>
</protein>
<reference evidence="1" key="1">
    <citation type="journal article" date="2021" name="Proc. Natl. Acad. Sci. U.S.A.">
        <title>A Catalog of Tens of Thousands of Viruses from Human Metagenomes Reveals Hidden Associations with Chronic Diseases.</title>
        <authorList>
            <person name="Tisza M.J."/>
            <person name="Buck C.B."/>
        </authorList>
    </citation>
    <scope>NUCLEOTIDE SEQUENCE</scope>
    <source>
        <strain evidence="1">CtmP19</strain>
    </source>
</reference>
<evidence type="ECO:0008006" key="2">
    <source>
        <dbReference type="Google" id="ProtNLM"/>
    </source>
</evidence>
<dbReference type="EMBL" id="BK015438">
    <property type="protein sequence ID" value="DAE06461.1"/>
    <property type="molecule type" value="Genomic_DNA"/>
</dbReference>
<organism evidence="1">
    <name type="scientific">Siphoviridae sp. ctmP19</name>
    <dbReference type="NCBI Taxonomy" id="2825651"/>
    <lineage>
        <taxon>Viruses</taxon>
        <taxon>Duplodnaviria</taxon>
        <taxon>Heunggongvirae</taxon>
        <taxon>Uroviricota</taxon>
        <taxon>Caudoviricetes</taxon>
    </lineage>
</organism>
<sequence>MKSLQTRITIALITLLSVFTLTNCEESWWDEYDSMEGRWRIVEVTGDYNCNYQSGDIWIFEDDLFYARGAGNLNERGHWVRRGNTIRIYMGSQDPDIEAYVRAYEGDYMVLDAIDYYYGSRYTLRMVKEYDYSHKKNKQ</sequence>
<evidence type="ECO:0000313" key="1">
    <source>
        <dbReference type="EMBL" id="DAE06461.1"/>
    </source>
</evidence>
<accession>A0A8S5PIN5</accession>
<proteinExistence type="predicted"/>